<dbReference type="InterPro" id="IPR002048">
    <property type="entry name" value="EF_hand_dom"/>
</dbReference>
<dbReference type="CDD" id="cd00051">
    <property type="entry name" value="EFh"/>
    <property type="match status" value="1"/>
</dbReference>
<feature type="transmembrane region" description="Helical" evidence="6">
    <location>
        <begin position="227"/>
        <end position="252"/>
    </location>
</feature>
<feature type="transmembrane region" description="Helical" evidence="6">
    <location>
        <begin position="264"/>
        <end position="283"/>
    </location>
</feature>
<dbReference type="GO" id="GO:0022857">
    <property type="term" value="F:transmembrane transporter activity"/>
    <property type="evidence" value="ECO:0007669"/>
    <property type="project" value="InterPro"/>
</dbReference>
<protein>
    <submittedName>
        <fullName evidence="9">MFS transporter</fullName>
    </submittedName>
</protein>
<dbReference type="PROSITE" id="PS50850">
    <property type="entry name" value="MFS"/>
    <property type="match status" value="1"/>
</dbReference>
<dbReference type="InterPro" id="IPR011992">
    <property type="entry name" value="EF-hand-dom_pair"/>
</dbReference>
<sequence length="587" mass="64692">MGISMVQTIQKGNETKILVVLLASILMDFLGFGIVLPLLPFYAQSLDASPLEISILLGLFPMMLTFAPTLWGSLSDRIGRRPAFLFNIAGTTLSFLWLSFANTLWMLFMARILGGLSSASMVIAQAYVSDLTTSEERTKKLGFLGAAAGIGFVIGPVIAGLLIGGDSTSPNFRLPALAATIASGVTFCAAFGALPEVKPIRFKPAVQHRHPLAQLLPELKQVLQRPLVGMLITLTFITFFGGIGIQAIFALWCEWRFGWGAQEFGYLLIFYCLTIAIIQLSLLGRLTRWVGEIKLLLWSSAMAALGLVLIPFANNVPQLLAALLLTIFAQALGNPVLASLLSQLAGAKQQGKTLGLMQSVIGLATFLGSVWAGFLFGSLGENWPYWTGAALIAVAVILCWQQVTHSRFSAIMRRRRQQKLIHLFELLDLDNSGTIELQDFRQAGQALAKLRGWSPGTSEYEVLQASLVGFGEMLQQLADRDGNQCIDRAEWLHWLEQEVDYDFANLFLQVIDTNQDGRVAIDELRTFYQAYGIRTEALEEAFHTLDLNQDGHLCQEEFETIFAQFLYSNDVQAPGNWIFGVSLPQRL</sequence>
<evidence type="ECO:0000313" key="10">
    <source>
        <dbReference type="Proteomes" id="UP000473574"/>
    </source>
</evidence>
<proteinExistence type="predicted"/>
<dbReference type="CDD" id="cd17330">
    <property type="entry name" value="MFS_SLC46_TetA_like"/>
    <property type="match status" value="1"/>
</dbReference>
<dbReference type="RefSeq" id="WP_163665645.1">
    <property type="nucleotide sequence ID" value="NZ_QZCE01000002.1"/>
</dbReference>
<feature type="transmembrane region" description="Helical" evidence="6">
    <location>
        <begin position="17"/>
        <end position="39"/>
    </location>
</feature>
<feature type="domain" description="EF-hand" evidence="7">
    <location>
        <begin position="533"/>
        <end position="568"/>
    </location>
</feature>
<reference evidence="9 10" key="1">
    <citation type="journal article" date="2020" name="Microb. Ecol.">
        <title>Ecogenomics of the Marine Benthic Filamentous Cyanobacterium Adonisia.</title>
        <authorList>
            <person name="Walter J.M."/>
            <person name="Coutinho F.H."/>
            <person name="Leomil L."/>
            <person name="Hargreaves P.I."/>
            <person name="Campeao M.E."/>
            <person name="Vieira V.V."/>
            <person name="Silva B.S."/>
            <person name="Fistarol G.O."/>
            <person name="Salomon P.S."/>
            <person name="Sawabe T."/>
            <person name="Mino S."/>
            <person name="Hosokawa M."/>
            <person name="Miyashita H."/>
            <person name="Maruyama F."/>
            <person name="van Verk M.C."/>
            <person name="Dutilh B.E."/>
            <person name="Thompson C.C."/>
            <person name="Thompson F.L."/>
        </authorList>
    </citation>
    <scope>NUCLEOTIDE SEQUENCE [LARGE SCALE GENOMIC DNA]</scope>
    <source>
        <strain evidence="9 10">CCMR0082</strain>
    </source>
</reference>
<dbReference type="PRINTS" id="PR01035">
    <property type="entry name" value="TCRTETA"/>
</dbReference>
<dbReference type="AlphaFoldDB" id="A0A6M0S951"/>
<dbReference type="Gene3D" id="1.10.238.10">
    <property type="entry name" value="EF-hand"/>
    <property type="match status" value="1"/>
</dbReference>
<dbReference type="Pfam" id="PF13202">
    <property type="entry name" value="EF-hand_5"/>
    <property type="match status" value="3"/>
</dbReference>
<dbReference type="InterPro" id="IPR001958">
    <property type="entry name" value="Tet-R_TetA/multi-R_MdtG-like"/>
</dbReference>
<evidence type="ECO:0000256" key="6">
    <source>
        <dbReference type="SAM" id="Phobius"/>
    </source>
</evidence>
<dbReference type="Proteomes" id="UP000473574">
    <property type="component" value="Unassembled WGS sequence"/>
</dbReference>
<keyword evidence="3 6" id="KW-0812">Transmembrane</keyword>
<keyword evidence="4 6" id="KW-1133">Transmembrane helix</keyword>
<gene>
    <name evidence="9" type="ORF">D0962_19570</name>
</gene>
<name>A0A6M0S951_9CYAN</name>
<dbReference type="Gene3D" id="1.20.1250.20">
    <property type="entry name" value="MFS general substrate transporter like domains"/>
    <property type="match status" value="1"/>
</dbReference>
<dbReference type="GO" id="GO:0005886">
    <property type="term" value="C:plasma membrane"/>
    <property type="evidence" value="ECO:0007669"/>
    <property type="project" value="UniProtKB-SubCell"/>
</dbReference>
<dbReference type="PROSITE" id="PS00018">
    <property type="entry name" value="EF_HAND_1"/>
    <property type="match status" value="2"/>
</dbReference>
<keyword evidence="2" id="KW-0813">Transport</keyword>
<dbReference type="PANTHER" id="PTHR23504">
    <property type="entry name" value="MAJOR FACILITATOR SUPERFAMILY DOMAIN-CONTAINING PROTEIN 10"/>
    <property type="match status" value="1"/>
</dbReference>
<dbReference type="EMBL" id="QZCE01000002">
    <property type="protein sequence ID" value="NEZ64959.1"/>
    <property type="molecule type" value="Genomic_DNA"/>
</dbReference>
<feature type="transmembrane region" description="Helical" evidence="6">
    <location>
        <begin position="295"/>
        <end position="313"/>
    </location>
</feature>
<comment type="caution">
    <text evidence="9">The sequence shown here is derived from an EMBL/GenBank/DDBJ whole genome shotgun (WGS) entry which is preliminary data.</text>
</comment>
<evidence type="ECO:0000256" key="4">
    <source>
        <dbReference type="ARBA" id="ARBA00022989"/>
    </source>
</evidence>
<dbReference type="PANTHER" id="PTHR23504:SF15">
    <property type="entry name" value="MAJOR FACILITATOR SUPERFAMILY (MFS) PROFILE DOMAIN-CONTAINING PROTEIN"/>
    <property type="match status" value="1"/>
</dbReference>
<dbReference type="InterPro" id="IPR018247">
    <property type="entry name" value="EF_Hand_1_Ca_BS"/>
</dbReference>
<feature type="transmembrane region" description="Helical" evidence="6">
    <location>
        <begin position="383"/>
        <end position="403"/>
    </location>
</feature>
<dbReference type="Pfam" id="PF07690">
    <property type="entry name" value="MFS_1"/>
    <property type="match status" value="1"/>
</dbReference>
<keyword evidence="5 6" id="KW-0472">Membrane</keyword>
<dbReference type="GO" id="GO:0005509">
    <property type="term" value="F:calcium ion binding"/>
    <property type="evidence" value="ECO:0007669"/>
    <property type="project" value="InterPro"/>
</dbReference>
<feature type="transmembrane region" description="Helical" evidence="6">
    <location>
        <begin position="141"/>
        <end position="164"/>
    </location>
</feature>
<organism evidence="9 10">
    <name type="scientific">Adonisia turfae CCMR0082</name>
    <dbReference type="NCBI Taxonomy" id="2304604"/>
    <lineage>
        <taxon>Bacteria</taxon>
        <taxon>Bacillati</taxon>
        <taxon>Cyanobacteriota</taxon>
        <taxon>Adonisia</taxon>
        <taxon>Adonisia turfae</taxon>
    </lineage>
</organism>
<accession>A0A6M0S951</accession>
<dbReference type="InterPro" id="IPR020846">
    <property type="entry name" value="MFS_dom"/>
</dbReference>
<evidence type="ECO:0000259" key="7">
    <source>
        <dbReference type="PROSITE" id="PS50222"/>
    </source>
</evidence>
<dbReference type="InterPro" id="IPR036259">
    <property type="entry name" value="MFS_trans_sf"/>
</dbReference>
<feature type="domain" description="Major facilitator superfamily (MFS) profile" evidence="8">
    <location>
        <begin position="17"/>
        <end position="407"/>
    </location>
</feature>
<evidence type="ECO:0000256" key="5">
    <source>
        <dbReference type="ARBA" id="ARBA00023136"/>
    </source>
</evidence>
<feature type="domain" description="EF-hand" evidence="7">
    <location>
        <begin position="415"/>
        <end position="450"/>
    </location>
</feature>
<evidence type="ECO:0000256" key="1">
    <source>
        <dbReference type="ARBA" id="ARBA00004651"/>
    </source>
</evidence>
<feature type="transmembrane region" description="Helical" evidence="6">
    <location>
        <begin position="51"/>
        <end position="71"/>
    </location>
</feature>
<dbReference type="PROSITE" id="PS50222">
    <property type="entry name" value="EF_HAND_2"/>
    <property type="match status" value="2"/>
</dbReference>
<evidence type="ECO:0000256" key="3">
    <source>
        <dbReference type="ARBA" id="ARBA00022692"/>
    </source>
</evidence>
<feature type="transmembrane region" description="Helical" evidence="6">
    <location>
        <begin position="106"/>
        <end position="129"/>
    </location>
</feature>
<dbReference type="SUPFAM" id="SSF47473">
    <property type="entry name" value="EF-hand"/>
    <property type="match status" value="1"/>
</dbReference>
<feature type="transmembrane region" description="Helical" evidence="6">
    <location>
        <begin position="319"/>
        <end position="341"/>
    </location>
</feature>
<feature type="transmembrane region" description="Helical" evidence="6">
    <location>
        <begin position="83"/>
        <end position="100"/>
    </location>
</feature>
<comment type="subcellular location">
    <subcellularLocation>
        <location evidence="1">Cell membrane</location>
        <topology evidence="1">Multi-pass membrane protein</topology>
    </subcellularLocation>
</comment>
<evidence type="ECO:0000259" key="8">
    <source>
        <dbReference type="PROSITE" id="PS50850"/>
    </source>
</evidence>
<dbReference type="SUPFAM" id="SSF103473">
    <property type="entry name" value="MFS general substrate transporter"/>
    <property type="match status" value="1"/>
</dbReference>
<dbReference type="SMART" id="SM00054">
    <property type="entry name" value="EFh"/>
    <property type="match status" value="4"/>
</dbReference>
<feature type="transmembrane region" description="Helical" evidence="6">
    <location>
        <begin position="353"/>
        <end position="377"/>
    </location>
</feature>
<feature type="transmembrane region" description="Helical" evidence="6">
    <location>
        <begin position="176"/>
        <end position="194"/>
    </location>
</feature>
<dbReference type="InterPro" id="IPR011701">
    <property type="entry name" value="MFS"/>
</dbReference>
<evidence type="ECO:0000313" key="9">
    <source>
        <dbReference type="EMBL" id="NEZ64959.1"/>
    </source>
</evidence>
<evidence type="ECO:0000256" key="2">
    <source>
        <dbReference type="ARBA" id="ARBA00022448"/>
    </source>
</evidence>